<evidence type="ECO:0000259" key="3">
    <source>
        <dbReference type="PROSITE" id="PS51186"/>
    </source>
</evidence>
<dbReference type="CDD" id="cd04301">
    <property type="entry name" value="NAT_SF"/>
    <property type="match status" value="1"/>
</dbReference>
<accession>A0A1G7YX88</accession>
<dbReference type="InterPro" id="IPR000182">
    <property type="entry name" value="GNAT_dom"/>
</dbReference>
<dbReference type="Gene3D" id="3.40.630.30">
    <property type="match status" value="1"/>
</dbReference>
<dbReference type="AlphaFoldDB" id="A0A1G7YX88"/>
<organism evidence="4 5">
    <name type="scientific">Mucilaginibacter gossypii</name>
    <dbReference type="NCBI Taxonomy" id="551996"/>
    <lineage>
        <taxon>Bacteria</taxon>
        <taxon>Pseudomonadati</taxon>
        <taxon>Bacteroidota</taxon>
        <taxon>Sphingobacteriia</taxon>
        <taxon>Sphingobacteriales</taxon>
        <taxon>Sphingobacteriaceae</taxon>
        <taxon>Mucilaginibacter</taxon>
    </lineage>
</organism>
<evidence type="ECO:0000256" key="1">
    <source>
        <dbReference type="ARBA" id="ARBA00022679"/>
    </source>
</evidence>
<keyword evidence="1" id="KW-0808">Transferase</keyword>
<name>A0A1G7YX88_9SPHI</name>
<protein>
    <recommendedName>
        <fullName evidence="3">N-acetyltransferase domain-containing protein</fullName>
    </recommendedName>
</protein>
<dbReference type="EMBL" id="FNCG01000006">
    <property type="protein sequence ID" value="SDH00480.1"/>
    <property type="molecule type" value="Genomic_DNA"/>
</dbReference>
<dbReference type="Proteomes" id="UP000199705">
    <property type="component" value="Unassembled WGS sequence"/>
</dbReference>
<keyword evidence="5" id="KW-1185">Reference proteome</keyword>
<dbReference type="Pfam" id="PF00583">
    <property type="entry name" value="Acetyltransf_1"/>
    <property type="match status" value="1"/>
</dbReference>
<feature type="domain" description="N-acetyltransferase" evidence="3">
    <location>
        <begin position="7"/>
        <end position="176"/>
    </location>
</feature>
<dbReference type="RefSeq" id="WP_091167796.1">
    <property type="nucleotide sequence ID" value="NZ_FNCG01000006.1"/>
</dbReference>
<dbReference type="STRING" id="551996.SAMN05192573_10664"/>
<evidence type="ECO:0000313" key="4">
    <source>
        <dbReference type="EMBL" id="SDH00480.1"/>
    </source>
</evidence>
<evidence type="ECO:0000313" key="5">
    <source>
        <dbReference type="Proteomes" id="UP000199705"/>
    </source>
</evidence>
<reference evidence="5" key="1">
    <citation type="submission" date="2016-10" db="EMBL/GenBank/DDBJ databases">
        <authorList>
            <person name="Varghese N."/>
            <person name="Submissions S."/>
        </authorList>
    </citation>
    <scope>NUCLEOTIDE SEQUENCE [LARGE SCALE GENOMIC DNA]</scope>
    <source>
        <strain evidence="5">Gh-67</strain>
    </source>
</reference>
<keyword evidence="2" id="KW-0012">Acyltransferase</keyword>
<gene>
    <name evidence="4" type="ORF">SAMN05192573_10664</name>
</gene>
<dbReference type="GO" id="GO:0016747">
    <property type="term" value="F:acyltransferase activity, transferring groups other than amino-acyl groups"/>
    <property type="evidence" value="ECO:0007669"/>
    <property type="project" value="InterPro"/>
</dbReference>
<dbReference type="InterPro" id="IPR050832">
    <property type="entry name" value="Bact_Acetyltransf"/>
</dbReference>
<proteinExistence type="predicted"/>
<dbReference type="PANTHER" id="PTHR43877">
    <property type="entry name" value="AMINOALKYLPHOSPHONATE N-ACETYLTRANSFERASE-RELATED-RELATED"/>
    <property type="match status" value="1"/>
</dbReference>
<dbReference type="SUPFAM" id="SSF55729">
    <property type="entry name" value="Acyl-CoA N-acyltransferases (Nat)"/>
    <property type="match status" value="1"/>
</dbReference>
<dbReference type="PROSITE" id="PS51186">
    <property type="entry name" value="GNAT"/>
    <property type="match status" value="1"/>
</dbReference>
<sequence>MAISETVTIQKLTLADADVLLELSKKTFFDFFAHLNKPEDMEAYASVAFTPQKIQAELSNPNSHFFFAMLDGEITGYLKLNYCHAQTEFQDPAAVEIERIYVLAEYHGKKIGHQFIDFTLKAATDKHLQYVWLGVWEHNLKAIAFYEKHGFEVFSSHEFVLGSDKQTDLLMRKAILSSSKPKA</sequence>
<dbReference type="InterPro" id="IPR016181">
    <property type="entry name" value="Acyl_CoA_acyltransferase"/>
</dbReference>
<evidence type="ECO:0000256" key="2">
    <source>
        <dbReference type="ARBA" id="ARBA00023315"/>
    </source>
</evidence>